<dbReference type="RefSeq" id="WP_008072495.1">
    <property type="nucleotide sequence ID" value="NZ_AEVT01000002.1"/>
</dbReference>
<sequence length="58" mass="6624">MKYIQASRSDIEKFAASFYSQGKSAMECFDMSWESLSDLEKKIPELTCKTSDEKCKTA</sequence>
<gene>
    <name evidence="1" type="ORF">VISI1226_20530</name>
</gene>
<dbReference type="Proteomes" id="UP000006228">
    <property type="component" value="Unassembled WGS sequence"/>
</dbReference>
<dbReference type="EMBL" id="AEVT01000002">
    <property type="protein sequence ID" value="EGA72366.1"/>
    <property type="molecule type" value="Genomic_DNA"/>
</dbReference>
<accession>E8M0Y0</accession>
<protein>
    <submittedName>
        <fullName evidence="1">Uncharacterized protein</fullName>
    </submittedName>
</protein>
<name>E8M0Y0_PHOS4</name>
<organism evidence="1 2">
    <name type="scientific">Vibrio sinaloensis DSM 21326</name>
    <dbReference type="NCBI Taxonomy" id="945550"/>
    <lineage>
        <taxon>Bacteria</taxon>
        <taxon>Pseudomonadati</taxon>
        <taxon>Pseudomonadota</taxon>
        <taxon>Gammaproteobacteria</taxon>
        <taxon>Vibrionales</taxon>
        <taxon>Vibrionaceae</taxon>
        <taxon>Vibrio</taxon>
        <taxon>Vibrio oreintalis group</taxon>
    </lineage>
</organism>
<dbReference type="AlphaFoldDB" id="E8M0Y0"/>
<evidence type="ECO:0000313" key="1">
    <source>
        <dbReference type="EMBL" id="EGA72366.1"/>
    </source>
</evidence>
<comment type="caution">
    <text evidence="1">The sequence shown here is derived from an EMBL/GenBank/DDBJ whole genome shotgun (WGS) entry which is preliminary data.</text>
</comment>
<evidence type="ECO:0000313" key="2">
    <source>
        <dbReference type="Proteomes" id="UP000006228"/>
    </source>
</evidence>
<dbReference type="OrthoDB" id="6446669at2"/>
<proteinExistence type="predicted"/>
<reference evidence="1 2" key="1">
    <citation type="journal article" date="2012" name="Int. J. Syst. Evol. Microbiol.">
        <title>Vibrio caribbeanicus sp. nov., isolated from the marine sponge Scleritoderma cyanea.</title>
        <authorList>
            <person name="Hoffmann M."/>
            <person name="Monday S.R."/>
            <person name="Allard M.W."/>
            <person name="Strain E.A."/>
            <person name="Whittaker P."/>
            <person name="Naum M."/>
            <person name="McCarthy P.J."/>
            <person name="Lopez J.V."/>
            <person name="Fischer M."/>
            <person name="Brown E.W."/>
        </authorList>
    </citation>
    <scope>NUCLEOTIDE SEQUENCE [LARGE SCALE GENOMIC DNA]</scope>
    <source>
        <strain evidence="2">DSMZ 21326</strain>
    </source>
</reference>
<dbReference type="GeneID" id="95571746"/>